<feature type="binding site" evidence="11">
    <location>
        <begin position="97"/>
        <end position="101"/>
    </location>
    <ligand>
        <name>NAD(+)</name>
        <dbReference type="ChEBI" id="CHEBI:57540"/>
    </ligand>
</feature>
<feature type="binding site" evidence="9">
    <location>
        <position position="257"/>
    </location>
    <ligand>
        <name>glycerol</name>
        <dbReference type="ChEBI" id="CHEBI:17754"/>
    </ligand>
</feature>
<dbReference type="OrthoDB" id="5198708at2"/>
<keyword evidence="3" id="KW-0560">Oxidoreductase</keyword>
<feature type="domain" description="Alcohol dehydrogenase iron-type/glycerol dehydrogenase GldA" evidence="12">
    <location>
        <begin position="14"/>
        <end position="156"/>
    </location>
</feature>
<dbReference type="GO" id="GO:0005829">
    <property type="term" value="C:cytosol"/>
    <property type="evidence" value="ECO:0007669"/>
    <property type="project" value="TreeGrafter"/>
</dbReference>
<evidence type="ECO:0000256" key="8">
    <source>
        <dbReference type="ARBA" id="ARBA00049006"/>
    </source>
</evidence>
<evidence type="ECO:0000313" key="14">
    <source>
        <dbReference type="Proteomes" id="UP000192911"/>
    </source>
</evidence>
<evidence type="ECO:0000256" key="5">
    <source>
        <dbReference type="ARBA" id="ARBA00037918"/>
    </source>
</evidence>
<evidence type="ECO:0000256" key="3">
    <source>
        <dbReference type="ARBA" id="ARBA00023002"/>
    </source>
</evidence>
<keyword evidence="4 11" id="KW-0520">NAD</keyword>
<comment type="cofactor">
    <cofactor evidence="9">
        <name>Zn(2+)</name>
        <dbReference type="ChEBI" id="CHEBI:29105"/>
    </cofactor>
    <text evidence="9">Binds 1 zinc ion per subunit.</text>
</comment>
<evidence type="ECO:0000256" key="10">
    <source>
        <dbReference type="PIRSR" id="PIRSR000112-2"/>
    </source>
</evidence>
<comment type="similarity">
    <text evidence="1">Belongs to the iron-containing alcohol dehydrogenase family.</text>
</comment>
<dbReference type="GO" id="GO:0046872">
    <property type="term" value="F:metal ion binding"/>
    <property type="evidence" value="ECO:0007669"/>
    <property type="project" value="UniProtKB-KW"/>
</dbReference>
<gene>
    <name evidence="13" type="ORF">SAMN06295900_12344</name>
</gene>
<dbReference type="Proteomes" id="UP000192911">
    <property type="component" value="Unassembled WGS sequence"/>
</dbReference>
<dbReference type="InterPro" id="IPR001670">
    <property type="entry name" value="ADH_Fe/GldA"/>
</dbReference>
<keyword evidence="9" id="KW-0862">Zinc</keyword>
<evidence type="ECO:0000256" key="1">
    <source>
        <dbReference type="ARBA" id="ARBA00007358"/>
    </source>
</evidence>
<reference evidence="14" key="1">
    <citation type="submission" date="2017-04" db="EMBL/GenBank/DDBJ databases">
        <authorList>
            <person name="Varghese N."/>
            <person name="Submissions S."/>
        </authorList>
    </citation>
    <scope>NUCLEOTIDE SEQUENCE [LARGE SCALE GENOMIC DNA]</scope>
    <source>
        <strain evidence="14">Ballard 720</strain>
    </source>
</reference>
<feature type="binding site" evidence="10">
    <location>
        <position position="274"/>
    </location>
    <ligand>
        <name>Zn(2+)</name>
        <dbReference type="ChEBI" id="CHEBI:29105"/>
        <note>catalytic</note>
    </ligand>
</feature>
<comment type="pathway">
    <text evidence="5">Polyol metabolism; glycerol fermentation; glycerone phosphate from glycerol (oxidative route): step 1/2.</text>
</comment>
<keyword evidence="2 9" id="KW-0479">Metal-binding</keyword>
<dbReference type="InterPro" id="IPR016205">
    <property type="entry name" value="Glycerol_DH"/>
</dbReference>
<sequence length="367" mass="39287">MNPSSVMLRTSVFPSRYVQGAGALSTLDDELARYGSSAACLLDANVSALLEDVTARAQRVKINARCVQASCTERAVKDVTAWIRDTGAQMVLSFGGGKVVDVGRAAADDLRLPFICVPTIAASDAPCSALSVIYDDAGRVVRDHFVRRNPDLVLVDSQIIVNAPVRFFIAGIGDALSTWYEAQACARAYAANLCGGRGTSLALQAAKLCRDTLFEHAPQAVDDCRANIVTPDFDATLEATVLLSGIGFESAGVAAAHAIHHGLAELPSSHDFLHGEKVAIGTLASLFLFAVPDEERLHMFRFCRDVDLPYRLREIGVDAGDIDVLTTVAERACQAGEIIHNEPYPVTPANVVAALIAMDRYAERNLD</sequence>
<dbReference type="PANTHER" id="PTHR43616">
    <property type="entry name" value="GLYCEROL DEHYDROGENASE"/>
    <property type="match status" value="1"/>
</dbReference>
<dbReference type="RefSeq" id="WP_085230709.1">
    <property type="nucleotide sequence ID" value="NZ_BSQD01000020.1"/>
</dbReference>
<feature type="binding site" evidence="9">
    <location>
        <position position="174"/>
    </location>
    <ligand>
        <name>glycerol</name>
        <dbReference type="ChEBI" id="CHEBI:17754"/>
    </ligand>
</feature>
<evidence type="ECO:0000256" key="11">
    <source>
        <dbReference type="PIRSR" id="PIRSR000112-3"/>
    </source>
</evidence>
<evidence type="ECO:0000256" key="2">
    <source>
        <dbReference type="ARBA" id="ARBA00022723"/>
    </source>
</evidence>
<dbReference type="EC" id="1.1.1.6" evidence="6"/>
<accession>A0A1X7H9E4</accession>
<dbReference type="Pfam" id="PF00465">
    <property type="entry name" value="Fe-ADH"/>
    <property type="match status" value="1"/>
</dbReference>
<dbReference type="STRING" id="28094.SAMN06295900_12344"/>
<dbReference type="SUPFAM" id="SSF56796">
    <property type="entry name" value="Dehydroquinate synthase-like"/>
    <property type="match status" value="1"/>
</dbReference>
<dbReference type="NCBIfam" id="NF006941">
    <property type="entry name" value="PRK09423.1"/>
    <property type="match status" value="1"/>
</dbReference>
<feature type="binding site" evidence="11">
    <location>
        <position position="130"/>
    </location>
    <ligand>
        <name>NAD(+)</name>
        <dbReference type="ChEBI" id="CHEBI:57540"/>
    </ligand>
</feature>
<evidence type="ECO:0000313" key="13">
    <source>
        <dbReference type="EMBL" id="SMF81237.1"/>
    </source>
</evidence>
<protein>
    <recommendedName>
        <fullName evidence="7">Glycerol dehydrogenase</fullName>
        <ecNumber evidence="6">1.1.1.6</ecNumber>
    </recommendedName>
</protein>
<comment type="catalytic activity">
    <reaction evidence="8">
        <text>glycerol + NAD(+) = dihydroxyacetone + NADH + H(+)</text>
        <dbReference type="Rhea" id="RHEA:13769"/>
        <dbReference type="ChEBI" id="CHEBI:15378"/>
        <dbReference type="ChEBI" id="CHEBI:16016"/>
        <dbReference type="ChEBI" id="CHEBI:17754"/>
        <dbReference type="ChEBI" id="CHEBI:57540"/>
        <dbReference type="ChEBI" id="CHEBI:57945"/>
        <dbReference type="EC" id="1.1.1.6"/>
    </reaction>
</comment>
<organism evidence="13 14">
    <name type="scientific">Trinickia caryophylli</name>
    <name type="common">Paraburkholderia caryophylli</name>
    <dbReference type="NCBI Taxonomy" id="28094"/>
    <lineage>
        <taxon>Bacteria</taxon>
        <taxon>Pseudomonadati</taxon>
        <taxon>Pseudomonadota</taxon>
        <taxon>Betaproteobacteria</taxon>
        <taxon>Burkholderiales</taxon>
        <taxon>Burkholderiaceae</taxon>
        <taxon>Trinickia</taxon>
    </lineage>
</organism>
<name>A0A1X7H9E4_TRICW</name>
<dbReference type="PIRSF" id="PIRSF000112">
    <property type="entry name" value="Glycerol_dehydrogenase"/>
    <property type="match status" value="1"/>
</dbReference>
<feature type="binding site" evidence="9">
    <location>
        <position position="274"/>
    </location>
    <ligand>
        <name>glycerol</name>
        <dbReference type="ChEBI" id="CHEBI:17754"/>
    </ligand>
</feature>
<dbReference type="GeneID" id="95553065"/>
<evidence type="ECO:0000256" key="9">
    <source>
        <dbReference type="PIRSR" id="PIRSR000112-1"/>
    </source>
</evidence>
<dbReference type="EMBL" id="FXAH01000023">
    <property type="protein sequence ID" value="SMF81237.1"/>
    <property type="molecule type" value="Genomic_DNA"/>
</dbReference>
<dbReference type="PANTHER" id="PTHR43616:SF5">
    <property type="entry name" value="GLYCEROL DEHYDROGENASE 1"/>
    <property type="match status" value="1"/>
</dbReference>
<feature type="binding site" evidence="11">
    <location>
        <position position="128"/>
    </location>
    <ligand>
        <name>NAD(+)</name>
        <dbReference type="ChEBI" id="CHEBI:57540"/>
    </ligand>
</feature>
<feature type="binding site" evidence="11">
    <location>
        <position position="134"/>
    </location>
    <ligand>
        <name>NAD(+)</name>
        <dbReference type="ChEBI" id="CHEBI:57540"/>
    </ligand>
</feature>
<evidence type="ECO:0000256" key="7">
    <source>
        <dbReference type="ARBA" id="ARBA00040132"/>
    </source>
</evidence>
<dbReference type="AlphaFoldDB" id="A0A1X7H9E4"/>
<dbReference type="InterPro" id="IPR018211">
    <property type="entry name" value="ADH_Fe_CS"/>
</dbReference>
<feature type="binding site" evidence="11">
    <location>
        <position position="43"/>
    </location>
    <ligand>
        <name>NAD(+)</name>
        <dbReference type="ChEBI" id="CHEBI:57540"/>
    </ligand>
</feature>
<dbReference type="Gene3D" id="3.40.50.1970">
    <property type="match status" value="1"/>
</dbReference>
<evidence type="ECO:0000259" key="12">
    <source>
        <dbReference type="Pfam" id="PF00465"/>
    </source>
</evidence>
<feature type="binding site" evidence="10">
    <location>
        <position position="124"/>
    </location>
    <ligand>
        <name>glycerol</name>
        <dbReference type="ChEBI" id="CHEBI:17754"/>
    </ligand>
</feature>
<dbReference type="Gene3D" id="1.20.1090.10">
    <property type="entry name" value="Dehydroquinate synthase-like - alpha domain"/>
    <property type="match status" value="1"/>
</dbReference>
<dbReference type="CDD" id="cd08170">
    <property type="entry name" value="GlyDH"/>
    <property type="match status" value="1"/>
</dbReference>
<dbReference type="GO" id="GO:0008888">
    <property type="term" value="F:glycerol dehydrogenase (NAD+) activity"/>
    <property type="evidence" value="ECO:0007669"/>
    <property type="project" value="UniProtKB-EC"/>
</dbReference>
<keyword evidence="14" id="KW-1185">Reference proteome</keyword>
<evidence type="ECO:0000256" key="6">
    <source>
        <dbReference type="ARBA" id="ARBA00039147"/>
    </source>
</evidence>
<dbReference type="PROSITE" id="PS00913">
    <property type="entry name" value="ADH_IRON_1"/>
    <property type="match status" value="1"/>
</dbReference>
<evidence type="ECO:0000256" key="4">
    <source>
        <dbReference type="ARBA" id="ARBA00023027"/>
    </source>
</evidence>
<proteinExistence type="inferred from homology"/>